<keyword evidence="2" id="KW-1185">Reference proteome</keyword>
<protein>
    <submittedName>
        <fullName evidence="1">Uncharacterized protein</fullName>
    </submittedName>
</protein>
<proteinExistence type="predicted"/>
<dbReference type="EMBL" id="JAEIOS010000011">
    <property type="protein sequence ID" value="MBI8989415.1"/>
    <property type="molecule type" value="Genomic_DNA"/>
</dbReference>
<dbReference type="RefSeq" id="WP_198738399.1">
    <property type="nucleotide sequence ID" value="NZ_JAEIOS010000011.1"/>
</dbReference>
<name>A0A934I6K0_9CORY</name>
<reference evidence="1" key="1">
    <citation type="submission" date="2020-12" db="EMBL/GenBank/DDBJ databases">
        <title>Genome public.</title>
        <authorList>
            <person name="Sun Q."/>
        </authorList>
    </citation>
    <scope>NUCLEOTIDE SEQUENCE</scope>
    <source>
        <strain evidence="1">CCM 8863</strain>
    </source>
</reference>
<dbReference type="AlphaFoldDB" id="A0A934I6K0"/>
<comment type="caution">
    <text evidence="1">The sequence shown here is derived from an EMBL/GenBank/DDBJ whole genome shotgun (WGS) entry which is preliminary data.</text>
</comment>
<organism evidence="1 2">
    <name type="scientific">Corynebacterium meridianum</name>
    <dbReference type="NCBI Taxonomy" id="2765363"/>
    <lineage>
        <taxon>Bacteria</taxon>
        <taxon>Bacillati</taxon>
        <taxon>Actinomycetota</taxon>
        <taxon>Actinomycetes</taxon>
        <taxon>Mycobacteriales</taxon>
        <taxon>Corynebacteriaceae</taxon>
        <taxon>Corynebacterium</taxon>
    </lineage>
</organism>
<accession>A0A934I6K0</accession>
<evidence type="ECO:0000313" key="1">
    <source>
        <dbReference type="EMBL" id="MBI8989415.1"/>
    </source>
</evidence>
<evidence type="ECO:0000313" key="2">
    <source>
        <dbReference type="Proteomes" id="UP000645966"/>
    </source>
</evidence>
<dbReference type="Proteomes" id="UP000645966">
    <property type="component" value="Unassembled WGS sequence"/>
</dbReference>
<gene>
    <name evidence="1" type="ORF">JDV75_06530</name>
</gene>
<sequence length="233" mass="25381">MPQSDALLRHRELTQEVYNIGDEVAEYIEHLAQAIADYDEELVVDCHAELELIIDEARTDSRRTVAELIGLRQALTSGIRSGSVSVRGAVARTPEVERPELLDATALTTIHPLSGTPVIVRELGESLCSRTRDVVAQLGDIVEWVLDQTAVAADDLDAVSLPLMFAHTRTLVNAAADGWLTTVARQHPAYCRTMRGSNPPTFLLERARVDAVVARVARKLARNRGAHGGGFAS</sequence>